<evidence type="ECO:0000256" key="9">
    <source>
        <dbReference type="ARBA" id="ARBA00023201"/>
    </source>
</evidence>
<dbReference type="GO" id="GO:0005886">
    <property type="term" value="C:plasma membrane"/>
    <property type="evidence" value="ECO:0007669"/>
    <property type="project" value="TreeGrafter"/>
</dbReference>
<feature type="transmembrane region" description="Helical" evidence="10">
    <location>
        <begin position="335"/>
        <end position="360"/>
    </location>
</feature>
<evidence type="ECO:0000313" key="12">
    <source>
        <dbReference type="Proteomes" id="UP000189704"/>
    </source>
</evidence>
<dbReference type="Pfam" id="PF00999">
    <property type="entry name" value="Na_H_Exchanger"/>
    <property type="match status" value="1"/>
</dbReference>
<feature type="transmembrane region" description="Helical" evidence="10">
    <location>
        <begin position="95"/>
        <end position="113"/>
    </location>
</feature>
<feature type="transmembrane region" description="Helical" evidence="10">
    <location>
        <begin position="405"/>
        <end position="424"/>
    </location>
</feature>
<name>A0A1U7UXW1_CARSF</name>
<keyword evidence="5 10" id="KW-1133">Transmembrane helix</keyword>
<evidence type="ECO:0000256" key="2">
    <source>
        <dbReference type="ARBA" id="ARBA00007367"/>
    </source>
</evidence>
<dbReference type="RefSeq" id="XP_008070741.1">
    <property type="nucleotide sequence ID" value="XM_008072550.1"/>
</dbReference>
<dbReference type="PANTHER" id="PTHR10110:SF91">
    <property type="entry name" value="SODIUM_HYDROGEN EXCHANGER 11"/>
    <property type="match status" value="1"/>
</dbReference>
<keyword evidence="9" id="KW-0739">Sodium transport</keyword>
<gene>
    <name evidence="13" type="primary">LOC103275135</name>
</gene>
<evidence type="ECO:0000256" key="8">
    <source>
        <dbReference type="ARBA" id="ARBA00023136"/>
    </source>
</evidence>
<feature type="non-terminal residue" evidence="13">
    <location>
        <position position="432"/>
    </location>
</feature>
<dbReference type="GO" id="GO:0015386">
    <property type="term" value="F:potassium:proton antiporter activity"/>
    <property type="evidence" value="ECO:0007669"/>
    <property type="project" value="TreeGrafter"/>
</dbReference>
<dbReference type="InterPro" id="IPR018422">
    <property type="entry name" value="Cation/H_exchanger_CPA1"/>
</dbReference>
<comment type="similarity">
    <text evidence="2">Belongs to the monovalent cation:proton antiporter 1 (CPA1) transporter (TC 2.A.36) family.</text>
</comment>
<feature type="transmembrane region" description="Helical" evidence="10">
    <location>
        <begin position="372"/>
        <end position="393"/>
    </location>
</feature>
<evidence type="ECO:0000256" key="10">
    <source>
        <dbReference type="SAM" id="Phobius"/>
    </source>
</evidence>
<keyword evidence="7" id="KW-0406">Ion transport</keyword>
<evidence type="ECO:0000313" key="13">
    <source>
        <dbReference type="RefSeq" id="XP_008070741.1"/>
    </source>
</evidence>
<accession>A0A1U7UXW1</accession>
<protein>
    <submittedName>
        <fullName evidence="13">Sodium/hydrogen exchanger 11-like</fullName>
    </submittedName>
</protein>
<evidence type="ECO:0000256" key="4">
    <source>
        <dbReference type="ARBA" id="ARBA00022692"/>
    </source>
</evidence>
<feature type="transmembrane region" description="Helical" evidence="10">
    <location>
        <begin position="217"/>
        <end position="239"/>
    </location>
</feature>
<dbReference type="AlphaFoldDB" id="A0A1U7UXW1"/>
<dbReference type="GO" id="GO:0051453">
    <property type="term" value="P:regulation of intracellular pH"/>
    <property type="evidence" value="ECO:0007669"/>
    <property type="project" value="TreeGrafter"/>
</dbReference>
<feature type="transmembrane region" description="Helical" evidence="10">
    <location>
        <begin position="302"/>
        <end position="323"/>
    </location>
</feature>
<feature type="transmembrane region" description="Helical" evidence="10">
    <location>
        <begin position="271"/>
        <end position="290"/>
    </location>
</feature>
<dbReference type="PANTHER" id="PTHR10110">
    <property type="entry name" value="SODIUM/HYDROGEN EXCHANGER"/>
    <property type="match status" value="1"/>
</dbReference>
<keyword evidence="3" id="KW-0813">Transport</keyword>
<reference evidence="13" key="1">
    <citation type="submission" date="2025-08" db="UniProtKB">
        <authorList>
            <consortium name="RefSeq"/>
        </authorList>
    </citation>
    <scope>IDENTIFICATION</scope>
</reference>
<dbReference type="GO" id="GO:0098719">
    <property type="term" value="P:sodium ion import across plasma membrane"/>
    <property type="evidence" value="ECO:0007669"/>
    <property type="project" value="TreeGrafter"/>
</dbReference>
<proteinExistence type="inferred from homology"/>
<evidence type="ECO:0000259" key="11">
    <source>
        <dbReference type="Pfam" id="PF00999"/>
    </source>
</evidence>
<dbReference type="OrthoDB" id="441412at2759"/>
<evidence type="ECO:0000256" key="6">
    <source>
        <dbReference type="ARBA" id="ARBA00023053"/>
    </source>
</evidence>
<sequence>MNSSLWIQKDRNRPDLLCGRPADYLIQEDHFPILVCFIVTLGGLLRICLKNSEGIALTILSLSGFVIGQLAYNFVEVHQIVSPLLRTPSFSLYSYFSPLIIFMAALDVDFHVLKNAFWKVLLTGLISFFTSLIIIECVVLKVNKDSWDLQSCLLFSFTLSFTDPLHSVNLLKTIGISKMFADIIRGESLITCGIISIIFGIFRSNAVSISLFMEPHIVTGLGLNVCGSIICGYCCARIMQTIWTDLFNTMLTNIILCFSMVYMTFYMAELLGMSGIVALATAGLNLDSLSFKPRTEFIITKYLLMFATVYQHLIYTFFGIVIGCGEIKHYRFNTIVFIFILFVVVNMTRMLAILLVSPILKRSSYEYNWRWGIILAWSGIKGVFSLLLAPDVYNLSEHKVDAPQMFIVYVQVISLLTMGINSYMMTQSARTL</sequence>
<dbReference type="InterPro" id="IPR006153">
    <property type="entry name" value="Cation/H_exchanger_TM"/>
</dbReference>
<organism evidence="12 13">
    <name type="scientific">Carlito syrichta</name>
    <name type="common">Philippine tarsier</name>
    <name type="synonym">Tarsius syrichta</name>
    <dbReference type="NCBI Taxonomy" id="1868482"/>
    <lineage>
        <taxon>Eukaryota</taxon>
        <taxon>Metazoa</taxon>
        <taxon>Chordata</taxon>
        <taxon>Craniata</taxon>
        <taxon>Vertebrata</taxon>
        <taxon>Euteleostomi</taxon>
        <taxon>Mammalia</taxon>
        <taxon>Eutheria</taxon>
        <taxon>Euarchontoglires</taxon>
        <taxon>Primates</taxon>
        <taxon>Haplorrhini</taxon>
        <taxon>Tarsiiformes</taxon>
        <taxon>Tarsiidae</taxon>
        <taxon>Carlito</taxon>
    </lineage>
</organism>
<keyword evidence="6" id="KW-0915">Sodium</keyword>
<evidence type="ECO:0000256" key="7">
    <source>
        <dbReference type="ARBA" id="ARBA00023065"/>
    </source>
</evidence>
<comment type="subcellular location">
    <subcellularLocation>
        <location evidence="1">Membrane</location>
        <topology evidence="1">Multi-pass membrane protein</topology>
    </subcellularLocation>
</comment>
<feature type="transmembrane region" description="Helical" evidence="10">
    <location>
        <begin position="120"/>
        <end position="141"/>
    </location>
</feature>
<evidence type="ECO:0000256" key="5">
    <source>
        <dbReference type="ARBA" id="ARBA00022989"/>
    </source>
</evidence>
<feature type="domain" description="Cation/H+ exchanger transmembrane" evidence="11">
    <location>
        <begin position="57"/>
        <end position="419"/>
    </location>
</feature>
<feature type="transmembrane region" description="Helical" evidence="10">
    <location>
        <begin position="56"/>
        <end position="75"/>
    </location>
</feature>
<keyword evidence="8 10" id="KW-0472">Membrane</keyword>
<keyword evidence="12" id="KW-1185">Reference proteome</keyword>
<feature type="transmembrane region" description="Helical" evidence="10">
    <location>
        <begin position="31"/>
        <end position="49"/>
    </location>
</feature>
<dbReference type="KEGG" id="csyr:103275135"/>
<dbReference type="GO" id="GO:0015385">
    <property type="term" value="F:sodium:proton antiporter activity"/>
    <property type="evidence" value="ECO:0007669"/>
    <property type="project" value="InterPro"/>
</dbReference>
<evidence type="ECO:0000256" key="1">
    <source>
        <dbReference type="ARBA" id="ARBA00004141"/>
    </source>
</evidence>
<evidence type="ECO:0000256" key="3">
    <source>
        <dbReference type="ARBA" id="ARBA00022448"/>
    </source>
</evidence>
<feature type="transmembrane region" description="Helical" evidence="10">
    <location>
        <begin position="183"/>
        <end position="202"/>
    </location>
</feature>
<dbReference type="GeneID" id="103275135"/>
<keyword evidence="4 10" id="KW-0812">Transmembrane</keyword>
<dbReference type="Proteomes" id="UP000189704">
    <property type="component" value="Unplaced"/>
</dbReference>
<feature type="transmembrane region" description="Helical" evidence="10">
    <location>
        <begin position="246"/>
        <end position="265"/>
    </location>
</feature>